<feature type="domain" description="MADF" evidence="4">
    <location>
        <begin position="6"/>
        <end position="45"/>
    </location>
</feature>
<dbReference type="InterPro" id="IPR006578">
    <property type="entry name" value="MADF-dom"/>
</dbReference>
<dbReference type="GO" id="GO:0031012">
    <property type="term" value="C:extracellular matrix"/>
    <property type="evidence" value="ECO:0007669"/>
    <property type="project" value="TreeGrafter"/>
</dbReference>
<protein>
    <submittedName>
        <fullName evidence="5">(California timema) hypothetical protein</fullName>
    </submittedName>
</protein>
<feature type="region of interest" description="Disordered" evidence="3">
    <location>
        <begin position="281"/>
        <end position="370"/>
    </location>
</feature>
<dbReference type="Pfam" id="PF10545">
    <property type="entry name" value="MADF_DNA_bdg"/>
    <property type="match status" value="1"/>
</dbReference>
<dbReference type="InterPro" id="IPR000618">
    <property type="entry name" value="Insect_cuticle"/>
</dbReference>
<keyword evidence="1 2" id="KW-0193">Cuticle</keyword>
<dbReference type="Pfam" id="PF00379">
    <property type="entry name" value="Chitin_bind_4"/>
    <property type="match status" value="1"/>
</dbReference>
<feature type="compositionally biased region" description="Low complexity" evidence="3">
    <location>
        <begin position="314"/>
        <end position="337"/>
    </location>
</feature>
<gene>
    <name evidence="5" type="ORF">TCMB3V08_LOCUS285</name>
</gene>
<feature type="compositionally biased region" description="Low complexity" evidence="3">
    <location>
        <begin position="281"/>
        <end position="300"/>
    </location>
</feature>
<evidence type="ECO:0000313" key="5">
    <source>
        <dbReference type="EMBL" id="CAD7567487.1"/>
    </source>
</evidence>
<dbReference type="EMBL" id="OE179107">
    <property type="protein sequence ID" value="CAD7567487.1"/>
    <property type="molecule type" value="Genomic_DNA"/>
</dbReference>
<feature type="compositionally biased region" description="Polar residues" evidence="3">
    <location>
        <begin position="539"/>
        <end position="550"/>
    </location>
</feature>
<reference evidence="5" key="1">
    <citation type="submission" date="2020-11" db="EMBL/GenBank/DDBJ databases">
        <authorList>
            <person name="Tran Van P."/>
        </authorList>
    </citation>
    <scope>NUCLEOTIDE SEQUENCE</scope>
</reference>
<dbReference type="GO" id="GO:0005615">
    <property type="term" value="C:extracellular space"/>
    <property type="evidence" value="ECO:0007669"/>
    <property type="project" value="TreeGrafter"/>
</dbReference>
<dbReference type="InterPro" id="IPR031311">
    <property type="entry name" value="CHIT_BIND_RR_consensus"/>
</dbReference>
<accession>A0A7R9P2P1</accession>
<dbReference type="InterPro" id="IPR051217">
    <property type="entry name" value="Insect_Cuticle_Struc_Prot"/>
</dbReference>
<proteinExistence type="predicted"/>
<dbReference type="PANTHER" id="PTHR12236:SF18">
    <property type="entry name" value="CUTICULAR PROTEIN 66D"/>
    <property type="match status" value="1"/>
</dbReference>
<name>A0A7R9P2P1_TIMCA</name>
<sequence length="611" mass="67452">MDCETLISEVQSRIPLWQMTNPQHHNRGVLDKLWDEVAQKLNCTLASDKDMKPEPSFPENSECYKPDTLDRWATGEKLPPVHPTEIRASISPSSAVELNTTSALANYATELVSNTRPSSAALLLSDFEIKDGLGRLPPYRTENSCTVANLYESIPNQRHFSCYAWLINLYSVDLIRDPKEEMTYTVMYGSQINPTAPIINSNLPLICQLGMKKMPPIRSSSFFKSTMAETTKRQLNLMHQSFAVLAAGSAFPLTYVTPTGGQQHQQLAAGPALASYHVPAQSNYQTPPSQSPSYQEQPSPAAYNAQSSPIAYRSQQSTLPSYQPQPSLPQSYQTQTQGEGGPQYVLGAGQGAPAKTGQQLLPASPEDFDRKVVPPSDCQCTVRGGKVSERDLIQFTYTCTDHFLSSLLPALPPYHSLRVAQLNNWRQSNPQYQFSFDVKDDQFTNYQNRKEQRKGDKISGSYSVVDSDGFIRTVKYTADPLEGFKAEVTREPTDIVVKFPTPPPTLPKSPQYTQEARQQAVHQYLQGTQQELSPAQVYSSLAHQSPQQLGASRPVPGAVPLSNLQKQYSLQSSEPQGYIAQAPSTNPVKAGAIGYATQPTGGSIVYQAYQQ</sequence>
<dbReference type="PANTHER" id="PTHR12236">
    <property type="entry name" value="STRUCTURAL CONTITUENT OF CUTICLE"/>
    <property type="match status" value="1"/>
</dbReference>
<dbReference type="PRINTS" id="PR00947">
    <property type="entry name" value="CUTICLE"/>
</dbReference>
<dbReference type="PROSITE" id="PS00233">
    <property type="entry name" value="CHIT_BIND_RR_1"/>
    <property type="match status" value="1"/>
</dbReference>
<evidence type="ECO:0000256" key="3">
    <source>
        <dbReference type="SAM" id="MobiDB-lite"/>
    </source>
</evidence>
<organism evidence="5">
    <name type="scientific">Timema californicum</name>
    <name type="common">California timema</name>
    <name type="synonym">Walking stick</name>
    <dbReference type="NCBI Taxonomy" id="61474"/>
    <lineage>
        <taxon>Eukaryota</taxon>
        <taxon>Metazoa</taxon>
        <taxon>Ecdysozoa</taxon>
        <taxon>Arthropoda</taxon>
        <taxon>Hexapoda</taxon>
        <taxon>Insecta</taxon>
        <taxon>Pterygota</taxon>
        <taxon>Neoptera</taxon>
        <taxon>Polyneoptera</taxon>
        <taxon>Phasmatodea</taxon>
        <taxon>Timematodea</taxon>
        <taxon>Timematoidea</taxon>
        <taxon>Timematidae</taxon>
        <taxon>Timema</taxon>
    </lineage>
</organism>
<dbReference type="GO" id="GO:0042302">
    <property type="term" value="F:structural constituent of cuticle"/>
    <property type="evidence" value="ECO:0007669"/>
    <property type="project" value="UniProtKB-UniRule"/>
</dbReference>
<evidence type="ECO:0000256" key="1">
    <source>
        <dbReference type="ARBA" id="ARBA00022460"/>
    </source>
</evidence>
<feature type="region of interest" description="Disordered" evidence="3">
    <location>
        <begin position="539"/>
        <end position="560"/>
    </location>
</feature>
<dbReference type="PROSITE" id="PS51155">
    <property type="entry name" value="CHIT_BIND_RR_2"/>
    <property type="match status" value="1"/>
</dbReference>
<dbReference type="AlphaFoldDB" id="A0A7R9P2P1"/>
<evidence type="ECO:0000256" key="2">
    <source>
        <dbReference type="PROSITE-ProRule" id="PRU00497"/>
    </source>
</evidence>
<evidence type="ECO:0000259" key="4">
    <source>
        <dbReference type="Pfam" id="PF10545"/>
    </source>
</evidence>